<gene>
    <name evidence="1" type="ORF">LSALG_LOCUS9449</name>
</gene>
<organism evidence="1 2">
    <name type="scientific">Lactuca saligna</name>
    <name type="common">Willowleaf lettuce</name>
    <dbReference type="NCBI Taxonomy" id="75948"/>
    <lineage>
        <taxon>Eukaryota</taxon>
        <taxon>Viridiplantae</taxon>
        <taxon>Streptophyta</taxon>
        <taxon>Embryophyta</taxon>
        <taxon>Tracheophyta</taxon>
        <taxon>Spermatophyta</taxon>
        <taxon>Magnoliopsida</taxon>
        <taxon>eudicotyledons</taxon>
        <taxon>Gunneridae</taxon>
        <taxon>Pentapetalae</taxon>
        <taxon>asterids</taxon>
        <taxon>campanulids</taxon>
        <taxon>Asterales</taxon>
        <taxon>Asteraceae</taxon>
        <taxon>Cichorioideae</taxon>
        <taxon>Cichorieae</taxon>
        <taxon>Lactucinae</taxon>
        <taxon>Lactuca</taxon>
    </lineage>
</organism>
<dbReference type="EMBL" id="OX465077">
    <property type="protein sequence ID" value="CAI9269057.1"/>
    <property type="molecule type" value="Genomic_DNA"/>
</dbReference>
<name>A0AA35YBZ6_LACSI</name>
<reference evidence="1" key="1">
    <citation type="submission" date="2023-04" db="EMBL/GenBank/DDBJ databases">
        <authorList>
            <person name="Vijverberg K."/>
            <person name="Xiong W."/>
            <person name="Schranz E."/>
        </authorList>
    </citation>
    <scope>NUCLEOTIDE SEQUENCE</scope>
</reference>
<sequence length="138" mass="16317">MGLPFGGEDINELPLCDKGNEILEEWRGQYSGDKFNGEEYLRRIQSTTKANLMFRLKFLTLFVNNFIESMLMGTNRIKVVRKLVLVEDFSKLNWCISNFKLLQHLTPHILEFMWFQLRIPNYRVKTLSKFLIGCCIFN</sequence>
<protein>
    <submittedName>
        <fullName evidence="1">Uncharacterized protein</fullName>
    </submittedName>
</protein>
<dbReference type="AlphaFoldDB" id="A0AA35YBZ6"/>
<evidence type="ECO:0000313" key="2">
    <source>
        <dbReference type="Proteomes" id="UP001177003"/>
    </source>
</evidence>
<keyword evidence="2" id="KW-1185">Reference proteome</keyword>
<proteinExistence type="predicted"/>
<accession>A0AA35YBZ6</accession>
<dbReference type="Proteomes" id="UP001177003">
    <property type="component" value="Chromosome 1"/>
</dbReference>
<evidence type="ECO:0000313" key="1">
    <source>
        <dbReference type="EMBL" id="CAI9269057.1"/>
    </source>
</evidence>